<dbReference type="KEGG" id="mrh:MycrhN_4346"/>
<dbReference type="RefSeq" id="WP_014212594.1">
    <property type="nucleotide sequence ID" value="NC_016604.1"/>
</dbReference>
<sequence>MSLSDRLATVLAEILPLNREEDGAITVHHDGTFASLRVVEIAEGLELVSLTQILAWDLPLDAKLRAAVAEHAHNTLLGTVSLAAKSGHKEVAAGAKRNSKKVADVLLRYNFPAAGLADDALRTLILMVLGTGSDVRRALI</sequence>
<dbReference type="EMBL" id="CP003169">
    <property type="protein sequence ID" value="AEV74846.1"/>
    <property type="molecule type" value="Genomic_DNA"/>
</dbReference>
<evidence type="ECO:0000313" key="1">
    <source>
        <dbReference type="EMBL" id="AEV74846.1"/>
    </source>
</evidence>
<evidence type="ECO:0000313" key="2">
    <source>
        <dbReference type="Proteomes" id="UP000005442"/>
    </source>
</evidence>
<protein>
    <submittedName>
        <fullName evidence="1">Uncharacterized protein</fullName>
    </submittedName>
</protein>
<accession>G8RKQ5</accession>
<organism evidence="1 2">
    <name type="scientific">Mycolicibacterium rhodesiae (strain NBB3)</name>
    <name type="common">Mycobacterium rhodesiae</name>
    <dbReference type="NCBI Taxonomy" id="710685"/>
    <lineage>
        <taxon>Bacteria</taxon>
        <taxon>Bacillati</taxon>
        <taxon>Actinomycetota</taxon>
        <taxon>Actinomycetes</taxon>
        <taxon>Mycobacteriales</taxon>
        <taxon>Mycobacteriaceae</taxon>
        <taxon>Mycolicibacterium</taxon>
    </lineage>
</organism>
<dbReference type="STRING" id="710685.MycrhN_4346"/>
<dbReference type="HOGENOM" id="CLU_155847_0_0_11"/>
<keyword evidence="2" id="KW-1185">Reference proteome</keyword>
<dbReference type="eggNOG" id="ENOG50336GT">
    <property type="taxonomic scope" value="Bacteria"/>
</dbReference>
<proteinExistence type="predicted"/>
<gene>
    <name evidence="1" type="ordered locus">MycrhN_4346</name>
</gene>
<name>G8RKQ5_MYCRN</name>
<dbReference type="OrthoDB" id="4623481at2"/>
<dbReference type="PATRIC" id="fig|710685.3.peg.4361"/>
<dbReference type="Proteomes" id="UP000005442">
    <property type="component" value="Chromosome"/>
</dbReference>
<reference evidence="1 2" key="1">
    <citation type="submission" date="2011-12" db="EMBL/GenBank/DDBJ databases">
        <title>Complete sequence of Mycobacterium rhodesiae NBB3.</title>
        <authorList>
            <consortium name="US DOE Joint Genome Institute"/>
            <person name="Lucas S."/>
            <person name="Han J."/>
            <person name="Lapidus A."/>
            <person name="Cheng J.-F."/>
            <person name="Goodwin L."/>
            <person name="Pitluck S."/>
            <person name="Peters L."/>
            <person name="Mikhailova N."/>
            <person name="Gu W."/>
            <person name="Detter J.C."/>
            <person name="Han C."/>
            <person name="Tapia R."/>
            <person name="Land M."/>
            <person name="Hauser L."/>
            <person name="Kyrpides N."/>
            <person name="Ivanova N."/>
            <person name="Pagani I."/>
            <person name="Mattes T."/>
            <person name="Holmes A."/>
            <person name="Rutledge P."/>
            <person name="Paulsen I."/>
            <person name="Coleman N."/>
            <person name="Woyke T."/>
        </authorList>
    </citation>
    <scope>NUCLEOTIDE SEQUENCE [LARGE SCALE GENOMIC DNA]</scope>
    <source>
        <strain evidence="1 2">NBB3</strain>
    </source>
</reference>
<dbReference type="AlphaFoldDB" id="G8RKQ5"/>